<evidence type="ECO:0000313" key="3">
    <source>
        <dbReference type="EMBL" id="NJC70330.1"/>
    </source>
</evidence>
<keyword evidence="1" id="KW-1133">Transmembrane helix</keyword>
<feature type="domain" description="DUF58" evidence="2">
    <location>
        <begin position="190"/>
        <end position="320"/>
    </location>
</feature>
<dbReference type="EMBL" id="JAATVY010000006">
    <property type="protein sequence ID" value="NJC70330.1"/>
    <property type="molecule type" value="Genomic_DNA"/>
</dbReference>
<comment type="caution">
    <text evidence="3">The sequence shown here is derived from an EMBL/GenBank/DDBJ whole genome shotgun (WGS) entry which is preliminary data.</text>
</comment>
<feature type="transmembrane region" description="Helical" evidence="1">
    <location>
        <begin position="29"/>
        <end position="49"/>
    </location>
</feature>
<dbReference type="Pfam" id="PF01882">
    <property type="entry name" value="DUF58"/>
    <property type="match status" value="1"/>
</dbReference>
<proteinExistence type="predicted"/>
<keyword evidence="4" id="KW-1185">Reference proteome</keyword>
<keyword evidence="1" id="KW-0472">Membrane</keyword>
<protein>
    <submittedName>
        <fullName evidence="3">DUF58 domain-containing protein</fullName>
    </submittedName>
</protein>
<sequence length="389" mass="41365">MRLTRRGAGLLATGPTLLAAGFGFGYPELAVLGCAALVAVVLAVLHALWRPVLAVTRRADPDRVMRGDDSRMTLTVHNNSRLLAATLVAYDRCGAAVVPVPVLRLRPGHDTVAEYPVPTDRRGVVAIGPLRVVRRDPLGLATAARASGDVAQVWVYPTVHRLSAVPVGVVRSLDGRVDRVPHGTITFDTLREYVVGDELRHVHWRTSARIGELMVREHLDTSLPRLVVLLDDRLCAHPGGRDGTADSFEAACEAAASLVVAAHREELPLVLQAVSGDVVARDGRRSDTRAYLDLLAEARLRGTGDGDDLDRAVARLRHRRAGDTLIYLTGPGDAADLGTVGSLRGLYPTIVVGTLGNTTGAPSTMDGITVLSAGDGAGFAAEWDGVRAW</sequence>
<reference evidence="3 4" key="1">
    <citation type="submission" date="2020-03" db="EMBL/GenBank/DDBJ databases">
        <title>WGS of the type strain of Planosporangium spp.</title>
        <authorList>
            <person name="Thawai C."/>
        </authorList>
    </citation>
    <scope>NUCLEOTIDE SEQUENCE [LARGE SCALE GENOMIC DNA]</scope>
    <source>
        <strain evidence="3 4">TBRC 5610</strain>
    </source>
</reference>
<accession>A0ABX0XY73</accession>
<name>A0ABX0XY73_9ACTN</name>
<dbReference type="InterPro" id="IPR002881">
    <property type="entry name" value="DUF58"/>
</dbReference>
<organism evidence="3 4">
    <name type="scientific">Planosporangium thailandense</name>
    <dbReference type="NCBI Taxonomy" id="765197"/>
    <lineage>
        <taxon>Bacteria</taxon>
        <taxon>Bacillati</taxon>
        <taxon>Actinomycetota</taxon>
        <taxon>Actinomycetes</taxon>
        <taxon>Micromonosporales</taxon>
        <taxon>Micromonosporaceae</taxon>
        <taxon>Planosporangium</taxon>
    </lineage>
</organism>
<gene>
    <name evidence="3" type="ORF">HC031_11495</name>
</gene>
<dbReference type="PANTHER" id="PTHR34351:SF1">
    <property type="entry name" value="SLR1927 PROTEIN"/>
    <property type="match status" value="1"/>
</dbReference>
<keyword evidence="1" id="KW-0812">Transmembrane</keyword>
<dbReference type="PANTHER" id="PTHR34351">
    <property type="entry name" value="SLR1927 PROTEIN-RELATED"/>
    <property type="match status" value="1"/>
</dbReference>
<evidence type="ECO:0000259" key="2">
    <source>
        <dbReference type="Pfam" id="PF01882"/>
    </source>
</evidence>
<evidence type="ECO:0000313" key="4">
    <source>
        <dbReference type="Proteomes" id="UP000722989"/>
    </source>
</evidence>
<evidence type="ECO:0000256" key="1">
    <source>
        <dbReference type="SAM" id="Phobius"/>
    </source>
</evidence>
<dbReference type="Proteomes" id="UP000722989">
    <property type="component" value="Unassembled WGS sequence"/>
</dbReference>
<dbReference type="RefSeq" id="WP_167925241.1">
    <property type="nucleotide sequence ID" value="NZ_JAATVY010000006.1"/>
</dbReference>